<evidence type="ECO:0000256" key="1">
    <source>
        <dbReference type="ARBA" id="ARBA00004442"/>
    </source>
</evidence>
<name>E3I4Y9_RHOVT</name>
<evidence type="ECO:0000256" key="7">
    <source>
        <dbReference type="ARBA" id="ARBA00023237"/>
    </source>
</evidence>
<proteinExistence type="inferred from homology"/>
<comment type="similarity">
    <text evidence="2">Belongs to the outer membrane factor (OMF) (TC 1.B.17) family.</text>
</comment>
<accession>E3I4Y9</accession>
<feature type="chain" id="PRO_5003172241" evidence="9">
    <location>
        <begin position="34"/>
        <end position="536"/>
    </location>
</feature>
<keyword evidence="7" id="KW-0998">Cell outer membrane</keyword>
<dbReference type="Gene3D" id="1.20.1600.10">
    <property type="entry name" value="Outer membrane efflux proteins (OEP)"/>
    <property type="match status" value="1"/>
</dbReference>
<evidence type="ECO:0000256" key="5">
    <source>
        <dbReference type="ARBA" id="ARBA00022692"/>
    </source>
</evidence>
<keyword evidence="6" id="KW-0472">Membrane</keyword>
<evidence type="ECO:0000256" key="4">
    <source>
        <dbReference type="ARBA" id="ARBA00022452"/>
    </source>
</evidence>
<comment type="subcellular location">
    <subcellularLocation>
        <location evidence="1">Cell outer membrane</location>
    </subcellularLocation>
</comment>
<evidence type="ECO:0000256" key="3">
    <source>
        <dbReference type="ARBA" id="ARBA00022448"/>
    </source>
</evidence>
<dbReference type="GO" id="GO:0015288">
    <property type="term" value="F:porin activity"/>
    <property type="evidence" value="ECO:0007669"/>
    <property type="project" value="TreeGrafter"/>
</dbReference>
<dbReference type="NCBIfam" id="TIGR01844">
    <property type="entry name" value="type_I_sec_TolC"/>
    <property type="match status" value="1"/>
</dbReference>
<organism evidence="10 11">
    <name type="scientific">Rhodomicrobium vannielii (strain ATCC 17100 / DSM 162 / LMG 4299 / NCIMB 10020 / ATH 3.1.1)</name>
    <dbReference type="NCBI Taxonomy" id="648757"/>
    <lineage>
        <taxon>Bacteria</taxon>
        <taxon>Pseudomonadati</taxon>
        <taxon>Pseudomonadota</taxon>
        <taxon>Alphaproteobacteria</taxon>
        <taxon>Hyphomicrobiales</taxon>
        <taxon>Hyphomicrobiaceae</taxon>
        <taxon>Rhodomicrobium</taxon>
    </lineage>
</organism>
<evidence type="ECO:0000313" key="10">
    <source>
        <dbReference type="EMBL" id="ADP69343.1"/>
    </source>
</evidence>
<keyword evidence="4" id="KW-1134">Transmembrane beta strand</keyword>
<evidence type="ECO:0000256" key="9">
    <source>
        <dbReference type="SAM" id="SignalP"/>
    </source>
</evidence>
<dbReference type="STRING" id="648757.Rvan_0053"/>
<dbReference type="GO" id="GO:0009279">
    <property type="term" value="C:cell outer membrane"/>
    <property type="evidence" value="ECO:0007669"/>
    <property type="project" value="UniProtKB-SubCell"/>
</dbReference>
<feature type="region of interest" description="Disordered" evidence="8">
    <location>
        <begin position="502"/>
        <end position="536"/>
    </location>
</feature>
<dbReference type="AlphaFoldDB" id="E3I4Y9"/>
<dbReference type="InterPro" id="IPR051906">
    <property type="entry name" value="TolC-like"/>
</dbReference>
<feature type="signal peptide" evidence="9">
    <location>
        <begin position="1"/>
        <end position="33"/>
    </location>
</feature>
<keyword evidence="9" id="KW-0732">Signal</keyword>
<dbReference type="EMBL" id="CP002292">
    <property type="protein sequence ID" value="ADP69343.1"/>
    <property type="molecule type" value="Genomic_DNA"/>
</dbReference>
<evidence type="ECO:0000256" key="2">
    <source>
        <dbReference type="ARBA" id="ARBA00007613"/>
    </source>
</evidence>
<dbReference type="GO" id="GO:1990281">
    <property type="term" value="C:efflux pump complex"/>
    <property type="evidence" value="ECO:0007669"/>
    <property type="project" value="TreeGrafter"/>
</dbReference>
<sequence length="536" mass="58021">MPLQRLSSRFVRASRTLCSALALSIAFGAPVSAESLKEALTAAYLYNPTLKAARAQLRSTDNQVARAKSGYRPRVNATLQAGRADTRTRYDNSGVDAGTLAACLNTDCSIDPTGQGLAPVSVGTLSNLEASNGVYSPRTARIAVQQNVFDGFRTYNNIKGAEAAVEAGREDVRNSEQTMLLNAVTSYMDVVRDQAIVNLRQSNVRVLAEQLRATEDRFKVGEVTRTDVAQAQSGLAQSQADLSIAQGTLYGDQARFAQYIGHPPGTLRDPGPATNLLPKTLDDAIAVAQSENPLILSSLFRERAQQHQVKQVKGELLPNLAVEASYTKGAQTQSPLINQYDDARVVGTLNIPIYEGGEVSARIRAEIETLSQRRQQIDESREIARQQVSSAWGLLIAAKGNVAAGEAAVEATRIALQGVREEERVGQRTLLDVLNSEQQNLNAQVNLVSYRRDLVVASYSVLSGMGRLTASDISLQAELYDPTRYYSQVKDTWYGWGASVESQEDPRVAPVEDPGLLPGQDSGDGPAYTQKLPQIP</sequence>
<evidence type="ECO:0000313" key="11">
    <source>
        <dbReference type="Proteomes" id="UP000001399"/>
    </source>
</evidence>
<dbReference type="GO" id="GO:0015562">
    <property type="term" value="F:efflux transmembrane transporter activity"/>
    <property type="evidence" value="ECO:0007669"/>
    <property type="project" value="InterPro"/>
</dbReference>
<dbReference type="InterPro" id="IPR010130">
    <property type="entry name" value="T1SS_OMP_TolC"/>
</dbReference>
<evidence type="ECO:0000256" key="8">
    <source>
        <dbReference type="SAM" id="MobiDB-lite"/>
    </source>
</evidence>
<dbReference type="InterPro" id="IPR003423">
    <property type="entry name" value="OMP_efflux"/>
</dbReference>
<protein>
    <submittedName>
        <fullName evidence="10">Type I secretion outer membrane protein, TolC family</fullName>
    </submittedName>
</protein>
<dbReference type="PANTHER" id="PTHR30026:SF22">
    <property type="entry name" value="OUTER MEMBRANE EFFLUX PROTEIN"/>
    <property type="match status" value="1"/>
</dbReference>
<keyword evidence="3" id="KW-0813">Transport</keyword>
<dbReference type="Pfam" id="PF02321">
    <property type="entry name" value="OEP"/>
    <property type="match status" value="2"/>
</dbReference>
<dbReference type="SUPFAM" id="SSF56954">
    <property type="entry name" value="Outer membrane efflux proteins (OEP)"/>
    <property type="match status" value="1"/>
</dbReference>
<gene>
    <name evidence="10" type="ordered locus">Rvan_0053</name>
</gene>
<reference evidence="11" key="1">
    <citation type="journal article" date="2011" name="J. Bacteriol.">
        <title>Genome sequences of eight morphologically diverse alphaproteobacteria.</title>
        <authorList>
            <consortium name="US DOE Joint Genome Institute"/>
            <person name="Brown P.J."/>
            <person name="Kysela D.T."/>
            <person name="Buechlein A."/>
            <person name="Hemmerich C."/>
            <person name="Brun Y.V."/>
        </authorList>
    </citation>
    <scope>NUCLEOTIDE SEQUENCE [LARGE SCALE GENOMIC DNA]</scope>
    <source>
        <strain evidence="11">ATCC 17100 / ATH 3.1.1 / DSM 162 / LMG 4299</strain>
    </source>
</reference>
<dbReference type="HOGENOM" id="CLU_012817_0_1_5"/>
<evidence type="ECO:0000256" key="6">
    <source>
        <dbReference type="ARBA" id="ARBA00023136"/>
    </source>
</evidence>
<dbReference type="KEGG" id="rva:Rvan_0053"/>
<dbReference type="eggNOG" id="COG1538">
    <property type="taxonomic scope" value="Bacteria"/>
</dbReference>
<keyword evidence="5" id="KW-0812">Transmembrane</keyword>
<keyword evidence="11" id="KW-1185">Reference proteome</keyword>
<dbReference type="PANTHER" id="PTHR30026">
    <property type="entry name" value="OUTER MEMBRANE PROTEIN TOLC"/>
    <property type="match status" value="1"/>
</dbReference>
<dbReference type="Proteomes" id="UP000001399">
    <property type="component" value="Chromosome"/>
</dbReference>